<comment type="caution">
    <text evidence="2">The sequence shown here is derived from an EMBL/GenBank/DDBJ whole genome shotgun (WGS) entry which is preliminary data.</text>
</comment>
<dbReference type="Proteomes" id="UP000194236">
    <property type="component" value="Unassembled WGS sequence"/>
</dbReference>
<protein>
    <submittedName>
        <fullName evidence="2">Uncharacterized protein</fullName>
    </submittedName>
</protein>
<organism evidence="2 3">
    <name type="scientific">Euroglyphus maynei</name>
    <name type="common">Mayne's house dust mite</name>
    <dbReference type="NCBI Taxonomy" id="6958"/>
    <lineage>
        <taxon>Eukaryota</taxon>
        <taxon>Metazoa</taxon>
        <taxon>Ecdysozoa</taxon>
        <taxon>Arthropoda</taxon>
        <taxon>Chelicerata</taxon>
        <taxon>Arachnida</taxon>
        <taxon>Acari</taxon>
        <taxon>Acariformes</taxon>
        <taxon>Sarcoptiformes</taxon>
        <taxon>Astigmata</taxon>
        <taxon>Psoroptidia</taxon>
        <taxon>Analgoidea</taxon>
        <taxon>Pyroglyphidae</taxon>
        <taxon>Pyroglyphinae</taxon>
        <taxon>Euroglyphus</taxon>
    </lineage>
</organism>
<evidence type="ECO:0000313" key="2">
    <source>
        <dbReference type="EMBL" id="OTF76516.1"/>
    </source>
</evidence>
<keyword evidence="3" id="KW-1185">Reference proteome</keyword>
<proteinExistence type="predicted"/>
<dbReference type="AlphaFoldDB" id="A0A1Y3BAB7"/>
<sequence length="110" mass="13068">MKIQITETISKPPIADDVKKIEPPPTPEQTIFLQKADDVIKLEQPLQRPIGVKSPTIIWTVKHEEKDQKFIDPFGERNSLYYRRLEDYEYLKESDMWTSGWSIRFNPYLE</sequence>
<accession>A0A1Y3BAB7</accession>
<name>A0A1Y3BAB7_EURMA</name>
<evidence type="ECO:0000256" key="1">
    <source>
        <dbReference type="SAM" id="MobiDB-lite"/>
    </source>
</evidence>
<feature type="region of interest" description="Disordered" evidence="1">
    <location>
        <begin position="1"/>
        <end position="25"/>
    </location>
</feature>
<feature type="non-terminal residue" evidence="2">
    <location>
        <position position="110"/>
    </location>
</feature>
<reference evidence="2 3" key="1">
    <citation type="submission" date="2017-03" db="EMBL/GenBank/DDBJ databases">
        <title>Genome Survey of Euroglyphus maynei.</title>
        <authorList>
            <person name="Arlian L.G."/>
            <person name="Morgan M.S."/>
            <person name="Rider S.D."/>
        </authorList>
    </citation>
    <scope>NUCLEOTIDE SEQUENCE [LARGE SCALE GENOMIC DNA]</scope>
    <source>
        <strain evidence="2">Arlian Lab</strain>
        <tissue evidence="2">Whole body</tissue>
    </source>
</reference>
<evidence type="ECO:0000313" key="3">
    <source>
        <dbReference type="Proteomes" id="UP000194236"/>
    </source>
</evidence>
<gene>
    <name evidence="2" type="ORF">BLA29_013701</name>
</gene>
<dbReference type="EMBL" id="MUJZ01037106">
    <property type="protein sequence ID" value="OTF76516.1"/>
    <property type="molecule type" value="Genomic_DNA"/>
</dbReference>